<evidence type="ECO:0000256" key="2">
    <source>
        <dbReference type="ARBA" id="ARBA00023125"/>
    </source>
</evidence>
<organism evidence="5 6">
    <name type="scientific">Mycolicibacterium iranicum</name>
    <name type="common">Mycobacterium iranicum</name>
    <dbReference type="NCBI Taxonomy" id="912594"/>
    <lineage>
        <taxon>Bacteria</taxon>
        <taxon>Bacillati</taxon>
        <taxon>Actinomycetota</taxon>
        <taxon>Actinomycetes</taxon>
        <taxon>Mycobacteriales</taxon>
        <taxon>Mycobacteriaceae</taxon>
        <taxon>Mycolicibacterium</taxon>
    </lineage>
</organism>
<accession>A0ABT4HPF2</accession>
<evidence type="ECO:0000313" key="6">
    <source>
        <dbReference type="Proteomes" id="UP001084650"/>
    </source>
</evidence>
<dbReference type="PANTHER" id="PTHR30349">
    <property type="entry name" value="PHAGE INTEGRASE-RELATED"/>
    <property type="match status" value="1"/>
</dbReference>
<dbReference type="RefSeq" id="WP_268787775.1">
    <property type="nucleotide sequence ID" value="NZ_JAPQYE010000022.1"/>
</dbReference>
<evidence type="ECO:0000256" key="1">
    <source>
        <dbReference type="ARBA" id="ARBA00008857"/>
    </source>
</evidence>
<comment type="similarity">
    <text evidence="1">Belongs to the 'phage' integrase family.</text>
</comment>
<feature type="domain" description="Tyr recombinase" evidence="4">
    <location>
        <begin position="166"/>
        <end position="434"/>
    </location>
</feature>
<keyword evidence="6" id="KW-1185">Reference proteome</keyword>
<dbReference type="CDD" id="cd01189">
    <property type="entry name" value="INT_ICEBs1_C_like"/>
    <property type="match status" value="1"/>
</dbReference>
<keyword evidence="2" id="KW-0238">DNA-binding</keyword>
<reference evidence="5" key="1">
    <citation type="submission" date="2022-12" db="EMBL/GenBank/DDBJ databases">
        <title>Whole genome sequence of Mycolicibacterium iranicum strain SBH312.</title>
        <authorList>
            <person name="Jani J."/>
            <person name="Arifin Mustapha Z."/>
            <person name="Ahmed K."/>
            <person name="Kai Ling C."/>
        </authorList>
    </citation>
    <scope>NUCLEOTIDE SEQUENCE</scope>
    <source>
        <strain evidence="5">SBH312</strain>
    </source>
</reference>
<name>A0ABT4HPF2_MYCIR</name>
<dbReference type="EMBL" id="JAPQYE010000022">
    <property type="protein sequence ID" value="MCZ0731868.1"/>
    <property type="molecule type" value="Genomic_DNA"/>
</dbReference>
<dbReference type="InterPro" id="IPR002104">
    <property type="entry name" value="Integrase_catalytic"/>
</dbReference>
<dbReference type="InterPro" id="IPR010998">
    <property type="entry name" value="Integrase_recombinase_N"/>
</dbReference>
<evidence type="ECO:0000259" key="4">
    <source>
        <dbReference type="PROSITE" id="PS51898"/>
    </source>
</evidence>
<dbReference type="Gene3D" id="1.10.150.130">
    <property type="match status" value="1"/>
</dbReference>
<dbReference type="InterPro" id="IPR050090">
    <property type="entry name" value="Tyrosine_recombinase_XerCD"/>
</dbReference>
<sequence length="457" mass="49518">MPDGTDRSKGGFTTKRKAEAYASKLENGKLVGIEYDPKSGEVPFREAAALWLESRHDLKPRTLAGHREMLAPKETRRGQMAKLGIDAVFGGYPVNAITRTQIDGWVQKLIAAGKKPSTVRHHFYVVKMVLDQAVADRRIPFNPAANVQLPTEHSTRGNDPVGVVDDPSKFLTPTQVAALVAATPWPYSVYVHLAAWSGLRAGELCGLVIADVQLPAKSINPNSPPKPGKLRVERTIIRDGGALAYDTTKTRGSRRTVPLTVETTEMLLDYLAEHPRADGPSAPLFPGMTLTATKPTGIATEKAEDSETRNPRATEAAKHWRTVADRQAKTLGALTVAEAQSRLILDWSAPLSHMAFYKAVFRPAVQRANRLFPGSNIAAGLVFHSLRHTYASLCIAGGIPTFKVARFMGHSKQSTTETIYAHLLSDDHTDDMAALGAMSTPTALADNSVGNVIPLRG</sequence>
<evidence type="ECO:0000256" key="3">
    <source>
        <dbReference type="ARBA" id="ARBA00023172"/>
    </source>
</evidence>
<dbReference type="Gene3D" id="1.10.443.10">
    <property type="entry name" value="Intergrase catalytic core"/>
    <property type="match status" value="1"/>
</dbReference>
<protein>
    <submittedName>
        <fullName evidence="5">Site-specific integrase</fullName>
    </submittedName>
</protein>
<keyword evidence="3" id="KW-0233">DNA recombination</keyword>
<dbReference type="SUPFAM" id="SSF56349">
    <property type="entry name" value="DNA breaking-rejoining enzymes"/>
    <property type="match status" value="1"/>
</dbReference>
<evidence type="ECO:0000313" key="5">
    <source>
        <dbReference type="EMBL" id="MCZ0731868.1"/>
    </source>
</evidence>
<dbReference type="PANTHER" id="PTHR30349:SF64">
    <property type="entry name" value="PROPHAGE INTEGRASE INTD-RELATED"/>
    <property type="match status" value="1"/>
</dbReference>
<dbReference type="InterPro" id="IPR011010">
    <property type="entry name" value="DNA_brk_join_enz"/>
</dbReference>
<gene>
    <name evidence="5" type="ORF">OY187_27825</name>
</gene>
<dbReference type="InterPro" id="IPR013762">
    <property type="entry name" value="Integrase-like_cat_sf"/>
</dbReference>
<comment type="caution">
    <text evidence="5">The sequence shown here is derived from an EMBL/GenBank/DDBJ whole genome shotgun (WGS) entry which is preliminary data.</text>
</comment>
<dbReference type="Proteomes" id="UP001084650">
    <property type="component" value="Unassembled WGS sequence"/>
</dbReference>
<dbReference type="PROSITE" id="PS51898">
    <property type="entry name" value="TYR_RECOMBINASE"/>
    <property type="match status" value="1"/>
</dbReference>
<dbReference type="Pfam" id="PF00589">
    <property type="entry name" value="Phage_integrase"/>
    <property type="match status" value="1"/>
</dbReference>
<proteinExistence type="inferred from homology"/>